<gene>
    <name evidence="1" type="ORF">M9458_008937</name>
</gene>
<reference evidence="1 2" key="1">
    <citation type="submission" date="2024-05" db="EMBL/GenBank/DDBJ databases">
        <title>Genome sequencing and assembly of Indian major carp, Cirrhinus mrigala (Hamilton, 1822).</title>
        <authorList>
            <person name="Mohindra V."/>
            <person name="Chowdhury L.M."/>
            <person name="Lal K."/>
            <person name="Jena J.K."/>
        </authorList>
    </citation>
    <scope>NUCLEOTIDE SEQUENCE [LARGE SCALE GENOMIC DNA]</scope>
    <source>
        <strain evidence="1">CM1030</strain>
        <tissue evidence="1">Blood</tissue>
    </source>
</reference>
<evidence type="ECO:0000313" key="1">
    <source>
        <dbReference type="EMBL" id="KAL0195365.1"/>
    </source>
</evidence>
<accession>A0ABD0RCS9</accession>
<dbReference type="PANTHER" id="PTHR24401:SF29">
    <property type="entry name" value="SI:CH211-243P7.3-RELATED"/>
    <property type="match status" value="1"/>
</dbReference>
<dbReference type="EMBL" id="JAMKFB020000004">
    <property type="protein sequence ID" value="KAL0195365.1"/>
    <property type="molecule type" value="Genomic_DNA"/>
</dbReference>
<organism evidence="1 2">
    <name type="scientific">Cirrhinus mrigala</name>
    <name type="common">Mrigala</name>
    <dbReference type="NCBI Taxonomy" id="683832"/>
    <lineage>
        <taxon>Eukaryota</taxon>
        <taxon>Metazoa</taxon>
        <taxon>Chordata</taxon>
        <taxon>Craniata</taxon>
        <taxon>Vertebrata</taxon>
        <taxon>Euteleostomi</taxon>
        <taxon>Actinopterygii</taxon>
        <taxon>Neopterygii</taxon>
        <taxon>Teleostei</taxon>
        <taxon>Ostariophysi</taxon>
        <taxon>Cypriniformes</taxon>
        <taxon>Cyprinidae</taxon>
        <taxon>Labeoninae</taxon>
        <taxon>Labeonini</taxon>
        <taxon>Cirrhinus</taxon>
    </lineage>
</organism>
<protein>
    <submittedName>
        <fullName evidence="1">Uncharacterized protein</fullName>
    </submittedName>
</protein>
<dbReference type="PANTHER" id="PTHR24401">
    <property type="entry name" value="SI:CH211-243P7.3-RELATED"/>
    <property type="match status" value="1"/>
</dbReference>
<name>A0ABD0RCS9_CIRMR</name>
<comment type="caution">
    <text evidence="1">The sequence shown here is derived from an EMBL/GenBank/DDBJ whole genome shotgun (WGS) entry which is preliminary data.</text>
</comment>
<dbReference type="AlphaFoldDB" id="A0ABD0RCS9"/>
<keyword evidence="2" id="KW-1185">Reference proteome</keyword>
<feature type="non-terminal residue" evidence="1">
    <location>
        <position position="1"/>
    </location>
</feature>
<feature type="non-terminal residue" evidence="1">
    <location>
        <position position="161"/>
    </location>
</feature>
<evidence type="ECO:0000313" key="2">
    <source>
        <dbReference type="Proteomes" id="UP001529510"/>
    </source>
</evidence>
<proteinExistence type="predicted"/>
<dbReference type="Proteomes" id="UP001529510">
    <property type="component" value="Unassembled WGS sequence"/>
</dbReference>
<sequence length="161" mass="18808">DFDCVLYVDCGCCTEVGETKLKTRFRGWPDLMVRLDIWHFMRRIALGCTTDAHQLYPIFMSRLSACIFEWDAADLSVLREAKRALLMSQGWPSLADEDVNKHLTREELALHCWRRTRGEENTILLLERLFTELLSSKGNDSLVVPLLERMEHIWSVQKKHV</sequence>